<name>A0ABQ6YSJ0_9NOCA</name>
<protein>
    <submittedName>
        <fullName evidence="6">Cystathionine gamma-lyase</fullName>
    </submittedName>
</protein>
<gene>
    <name evidence="6" type="ORF">FNL39_10138</name>
</gene>
<evidence type="ECO:0000313" key="6">
    <source>
        <dbReference type="EMBL" id="KAF0848613.1"/>
    </source>
</evidence>
<dbReference type="Pfam" id="PF01053">
    <property type="entry name" value="Cys_Met_Meta_PP"/>
    <property type="match status" value="1"/>
</dbReference>
<dbReference type="PANTHER" id="PTHR11808">
    <property type="entry name" value="TRANS-SULFURATION ENZYME FAMILY MEMBER"/>
    <property type="match status" value="1"/>
</dbReference>
<evidence type="ECO:0000256" key="2">
    <source>
        <dbReference type="ARBA" id="ARBA00009077"/>
    </source>
</evidence>
<dbReference type="RefSeq" id="WP_067980339.1">
    <property type="nucleotide sequence ID" value="NZ_VMSD01000001.1"/>
</dbReference>
<comment type="caution">
    <text evidence="6">The sequence shown here is derived from an EMBL/GenBank/DDBJ whole genome shotgun (WGS) entry which is preliminary data.</text>
</comment>
<evidence type="ECO:0000256" key="5">
    <source>
        <dbReference type="RuleBase" id="RU362118"/>
    </source>
</evidence>
<keyword evidence="4" id="KW-0028">Amino-acid biosynthesis</keyword>
<dbReference type="InterPro" id="IPR015424">
    <property type="entry name" value="PyrdxlP-dep_Trfase"/>
</dbReference>
<evidence type="ECO:0000256" key="1">
    <source>
        <dbReference type="ARBA" id="ARBA00001933"/>
    </source>
</evidence>
<dbReference type="InterPro" id="IPR054542">
    <property type="entry name" value="Cys_met_metab_PP"/>
</dbReference>
<dbReference type="Gene3D" id="3.40.640.10">
    <property type="entry name" value="Type I PLP-dependent aspartate aminotransferase-like (Major domain)"/>
    <property type="match status" value="1"/>
</dbReference>
<comment type="similarity">
    <text evidence="2 5">Belongs to the trans-sulfuration enzymes family.</text>
</comment>
<dbReference type="EMBL" id="VMSD01000001">
    <property type="protein sequence ID" value="KAF0848613.1"/>
    <property type="molecule type" value="Genomic_DNA"/>
</dbReference>
<dbReference type="Proteomes" id="UP000798951">
    <property type="component" value="Unassembled WGS sequence"/>
</dbReference>
<dbReference type="PROSITE" id="PS00868">
    <property type="entry name" value="CYS_MET_METAB_PP"/>
    <property type="match status" value="1"/>
</dbReference>
<organism evidence="6 7">
    <name type="scientific">Nocardia caishijiensis</name>
    <dbReference type="NCBI Taxonomy" id="184756"/>
    <lineage>
        <taxon>Bacteria</taxon>
        <taxon>Bacillati</taxon>
        <taxon>Actinomycetota</taxon>
        <taxon>Actinomycetes</taxon>
        <taxon>Mycobacteriales</taxon>
        <taxon>Nocardiaceae</taxon>
        <taxon>Nocardia</taxon>
    </lineage>
</organism>
<sequence>MSELGFSTRAVHAGYEPDPQTGAVNVPIYASSTFAQDGVGGMRGGYEYARTGNPTRTALEANLAALESGSYGRAFASGMAATDCALRAVLRPGDHIVIPDDAYGGTFRLIDKVFSQWGIEHSPAHIANLDEVRAAIRPNTKLVWIETPTNPLLSIGDIPALADIAHAAGAKLVVDNTFATPYLQQPLLLGADIVVHSTTKYLGGHSDVVGGALITDDAELDKAFAFLQNGAGAVPGPFDAFLTLRGIKTLAVRMEKHCDNAEVIAEFLSNHPAISKVIYPGMPTHPGYEVAQKQMRRSGGMISVRLAGGREAALKFCSRTTIFTLAESLGGIESLIEHPGAMTHASTEGSALEVPADLVRLSVGIEDISDLLADIEQALS</sequence>
<reference evidence="6 7" key="1">
    <citation type="submission" date="2019-07" db="EMBL/GenBank/DDBJ databases">
        <title>Genomic Encyclopedia of Type Strains, Phase IV (KMG-IV): sequencing the most valuable type-strain genomes for metagenomic binning, comparative biology and taxonomic classification.</title>
        <authorList>
            <person name="Goeker M."/>
        </authorList>
    </citation>
    <scope>NUCLEOTIDE SEQUENCE [LARGE SCALE GENOMIC DNA]</scope>
    <source>
        <strain evidence="6 7">DSM 44831</strain>
    </source>
</reference>
<dbReference type="Gene3D" id="3.90.1150.10">
    <property type="entry name" value="Aspartate Aminotransferase, domain 1"/>
    <property type="match status" value="1"/>
</dbReference>
<accession>A0ABQ6YSJ0</accession>
<dbReference type="SUPFAM" id="SSF53383">
    <property type="entry name" value="PLP-dependent transferases"/>
    <property type="match status" value="1"/>
</dbReference>
<dbReference type="PIRSF" id="PIRSF001434">
    <property type="entry name" value="CGS"/>
    <property type="match status" value="1"/>
</dbReference>
<comment type="cofactor">
    <cofactor evidence="1 5">
        <name>pyridoxal 5'-phosphate</name>
        <dbReference type="ChEBI" id="CHEBI:597326"/>
    </cofactor>
</comment>
<dbReference type="PANTHER" id="PTHR11808:SF15">
    <property type="entry name" value="CYSTATHIONINE GAMMA-LYASE"/>
    <property type="match status" value="1"/>
</dbReference>
<evidence type="ECO:0000313" key="7">
    <source>
        <dbReference type="Proteomes" id="UP000798951"/>
    </source>
</evidence>
<proteinExistence type="inferred from homology"/>
<dbReference type="CDD" id="cd00614">
    <property type="entry name" value="CGS_like"/>
    <property type="match status" value="1"/>
</dbReference>
<keyword evidence="7" id="KW-1185">Reference proteome</keyword>
<keyword evidence="3 5" id="KW-0663">Pyridoxal phosphate</keyword>
<dbReference type="NCBIfam" id="NF005871">
    <property type="entry name" value="PRK07811.1"/>
    <property type="match status" value="1"/>
</dbReference>
<keyword evidence="4" id="KW-0486">Methionine biosynthesis</keyword>
<evidence type="ECO:0000256" key="4">
    <source>
        <dbReference type="ARBA" id="ARBA00023167"/>
    </source>
</evidence>
<dbReference type="InterPro" id="IPR000277">
    <property type="entry name" value="Cys/Met-Metab_PyrdxlP-dep_enz"/>
</dbReference>
<dbReference type="InterPro" id="IPR015421">
    <property type="entry name" value="PyrdxlP-dep_Trfase_major"/>
</dbReference>
<evidence type="ECO:0000256" key="3">
    <source>
        <dbReference type="ARBA" id="ARBA00022898"/>
    </source>
</evidence>
<dbReference type="InterPro" id="IPR015422">
    <property type="entry name" value="PyrdxlP-dep_Trfase_small"/>
</dbReference>